<reference evidence="1 2" key="1">
    <citation type="submission" date="2019-04" db="EMBL/GenBank/DDBJ databases">
        <authorList>
            <person name="Van Vliet M D."/>
        </authorList>
    </citation>
    <scope>NUCLEOTIDE SEQUENCE [LARGE SCALE GENOMIC DNA]</scope>
    <source>
        <strain evidence="1 2">F21</strain>
    </source>
</reference>
<dbReference type="Proteomes" id="UP000346198">
    <property type="component" value="Unassembled WGS sequence"/>
</dbReference>
<dbReference type="AlphaFoldDB" id="A0A6C2UR21"/>
<evidence type="ECO:0008006" key="3">
    <source>
        <dbReference type="Google" id="ProtNLM"/>
    </source>
</evidence>
<proteinExistence type="predicted"/>
<evidence type="ECO:0000313" key="2">
    <source>
        <dbReference type="Proteomes" id="UP000346198"/>
    </source>
</evidence>
<evidence type="ECO:0000313" key="1">
    <source>
        <dbReference type="EMBL" id="VGO22549.1"/>
    </source>
</evidence>
<dbReference type="RefSeq" id="WP_136063980.1">
    <property type="nucleotide sequence ID" value="NZ_CAAHFH010000002.1"/>
</dbReference>
<dbReference type="EMBL" id="CAAHFH010000002">
    <property type="protein sequence ID" value="VGO22549.1"/>
    <property type="molecule type" value="Genomic_DNA"/>
</dbReference>
<dbReference type="Pfam" id="PF11306">
    <property type="entry name" value="DUF3108"/>
    <property type="match status" value="1"/>
</dbReference>
<gene>
    <name evidence="1" type="ORF">SCARR_04633</name>
</gene>
<sequence>MSRFFSIIGSLLIAVAATAEYRFPVGERITYSIHWGLISCGTSTISCDEVELDGRQLIRIRITAKSNWLVSNLYPVNDRVDCFIDPVTKLSVRLEKNTSEGGFKCKDILCIDRESNTANWISESVGITTNYPVAARACDAVSFLYAFRYHEFAADEAREFNIAVDAALHGITITAGKAAGKKVGEEGEASCRKYTVTPKRDDLFVRKIPRGIWLTEDKRKILVRMDIKVPVGKVRIVLDKYIPPTE</sequence>
<protein>
    <recommendedName>
        <fullName evidence="3">DUF3108 domain-containing protein</fullName>
    </recommendedName>
</protein>
<accession>A0A6C2UR21</accession>
<dbReference type="InterPro" id="IPR021457">
    <property type="entry name" value="DUF3108"/>
</dbReference>
<organism evidence="1 2">
    <name type="scientific">Pontiella sulfatireligans</name>
    <dbReference type="NCBI Taxonomy" id="2750658"/>
    <lineage>
        <taxon>Bacteria</taxon>
        <taxon>Pseudomonadati</taxon>
        <taxon>Kiritimatiellota</taxon>
        <taxon>Kiritimatiellia</taxon>
        <taxon>Kiritimatiellales</taxon>
        <taxon>Pontiellaceae</taxon>
        <taxon>Pontiella</taxon>
    </lineage>
</organism>
<name>A0A6C2UR21_9BACT</name>
<keyword evidence="2" id="KW-1185">Reference proteome</keyword>